<name>A0A6C0M0H8_9ZZZZ</name>
<evidence type="ECO:0000313" key="1">
    <source>
        <dbReference type="EMBL" id="QHU35501.1"/>
    </source>
</evidence>
<dbReference type="SUPFAM" id="SSF51126">
    <property type="entry name" value="Pectin lyase-like"/>
    <property type="match status" value="2"/>
</dbReference>
<reference evidence="1" key="1">
    <citation type="journal article" date="2020" name="Nature">
        <title>Giant virus diversity and host interactions through global metagenomics.</title>
        <authorList>
            <person name="Schulz F."/>
            <person name="Roux S."/>
            <person name="Paez-Espino D."/>
            <person name="Jungbluth S."/>
            <person name="Walsh D.A."/>
            <person name="Denef V.J."/>
            <person name="McMahon K.D."/>
            <person name="Konstantinidis K.T."/>
            <person name="Eloe-Fadrosh E.A."/>
            <person name="Kyrpides N.C."/>
            <person name="Woyke T."/>
        </authorList>
    </citation>
    <scope>NUCLEOTIDE SEQUENCE</scope>
    <source>
        <strain evidence="1">GVMAG-S-1029409-49</strain>
    </source>
</reference>
<protein>
    <submittedName>
        <fullName evidence="1">Uncharacterized protein</fullName>
    </submittedName>
</protein>
<organism evidence="1">
    <name type="scientific">viral metagenome</name>
    <dbReference type="NCBI Taxonomy" id="1070528"/>
    <lineage>
        <taxon>unclassified sequences</taxon>
        <taxon>metagenomes</taxon>
        <taxon>organismal metagenomes</taxon>
    </lineage>
</organism>
<dbReference type="InterPro" id="IPR012334">
    <property type="entry name" value="Pectin_lyas_fold"/>
</dbReference>
<sequence length="1287" mass="137207">MAYNNRVSRSIRTDYINETKFPQRQGDAYQVLRLGTEGKLYWDTIAVQDSNIITVSKGGSPSTIEDALAMCTGADEDTPYIVNISAGVYEENELTIPQYVTLAGTSISSVTIRPNGNHTCINMSPHSYLYLVQLEGTGLDQQVGIKVEDCDVYSLLFKVSVSGMYTGMEVSANVVDSEFYCEYVDFDECTNTCVSLLSSTFANFVNFDDCYMFAPVASALEVCMTVACDMCEFNCENLFIEGYVTSGTSRAIEVNASGVFITRNLFVRGFDVGLSIPADGGTPIVKIGTVIFDDNTLDVSCPNPNAIGYFSGITTYNKISINSSAPFYQYNRDLQIVTVKKRGGDFTTINNALGAITDATVNRRYIIDVGSGVFVENPITMKPYVSIIGKSSHSSIIQSADNDTTLITGYGHSEVEHLALIGPTNAGKSSIFYDGHEHDDGPFSISDVNFGSAHTLLTINSTTGNAHIEINNCGMRPSAAFVYGVRINSTGGNVVTVHMDNDNFLSDGTLVTAIEVDGLSVVRIHDTYVTGTGAGTGLDIIGCDNTTTGNVVLNTLSVGINIPNNANTPYINMWNMIMSDCTTDATVSNTATTGIINGKLERTKCTIAANSLTLNITGDAGLSLTGDIYTGTTFNTSTNLTKSIQYSTNIGLVTGGVMSTNGVLTVRVAAGTGYLTVGASPTEYLQYTTWIQTDVLISANNINHIYVSNAGTVLTATSQPSVLTNVYLGAVYAAADILYYHRTPKISSYTSSKIDTVLRDAFGTIVQSGLVCTINGVSTKQMDVTSGKYWYAVASYSPSGGAAITYTQIYRAVAGYTITTGLVNVNCTQYDDGSGTLQNIPAGQFAKHALYMVGEGADEMYFLIVGQETFASLAAAETGALPIPPTFFNENTISVAGIIVDHDLDLITEVVDIRPTIAFRSGTQSATSDHNSLSNLTVGNPHTQYLLASGATAMTGDLNLNGNDLNSVATINLVNTNTVTLQANAATANYTLTLPTSSGAINQALTTDGTGVLSWAGVMVDPLTTNEDLIVRRLGTTTRMGVGSNGTRLGVFNVSGVQTVGYYLPIEPRREYYFYDEFLGDNSSPYGDTNWYTAGTTIKDPLSGTSMIGHVMLRSGTTRTVISKAPGASLFVGGIVLGKGVMTIECGVYIAILLDTADVGDIMTIGLGNDSRSNNLLNQQNGVYFKYHPSLYGAQRWSIHAANADVVTSADTASAVTAGVYYRLKIVATNTTSVAYYVNDTLVGTIVTNVPTAGIAPLIRTSVGSLPNTDSLHLDYVMCHYIFTTPR</sequence>
<dbReference type="EMBL" id="MN740609">
    <property type="protein sequence ID" value="QHU35501.1"/>
    <property type="molecule type" value="Genomic_DNA"/>
</dbReference>
<dbReference type="Gene3D" id="2.160.20.10">
    <property type="entry name" value="Single-stranded right-handed beta-helix, Pectin lyase-like"/>
    <property type="match status" value="2"/>
</dbReference>
<accession>A0A6C0M0H8</accession>
<dbReference type="InterPro" id="IPR011050">
    <property type="entry name" value="Pectin_lyase_fold/virulence"/>
</dbReference>
<proteinExistence type="predicted"/>